<feature type="domain" description="Acyl-CoA dehydrogenase/oxidase N-terminal" evidence="2">
    <location>
        <begin position="34"/>
        <end position="102"/>
    </location>
</feature>
<evidence type="ECO:0000256" key="1">
    <source>
        <dbReference type="ARBA" id="ARBA00023002"/>
    </source>
</evidence>
<evidence type="ECO:0000313" key="5">
    <source>
        <dbReference type="Proteomes" id="UP001596160"/>
    </source>
</evidence>
<dbReference type="RefSeq" id="WP_344481755.1">
    <property type="nucleotide sequence ID" value="NZ_BAAASB010000016.1"/>
</dbReference>
<dbReference type="InterPro" id="IPR009100">
    <property type="entry name" value="AcylCoA_DH/oxidase_NM_dom_sf"/>
</dbReference>
<evidence type="ECO:0000313" key="4">
    <source>
        <dbReference type="EMBL" id="MFC5154471.1"/>
    </source>
</evidence>
<reference evidence="5" key="1">
    <citation type="journal article" date="2019" name="Int. J. Syst. Evol. Microbiol.">
        <title>The Global Catalogue of Microorganisms (GCM) 10K type strain sequencing project: providing services to taxonomists for standard genome sequencing and annotation.</title>
        <authorList>
            <consortium name="The Broad Institute Genomics Platform"/>
            <consortium name="The Broad Institute Genome Sequencing Center for Infectious Disease"/>
            <person name="Wu L."/>
            <person name="Ma J."/>
        </authorList>
    </citation>
    <scope>NUCLEOTIDE SEQUENCE [LARGE SCALE GENOMIC DNA]</scope>
    <source>
        <strain evidence="5">PCU 266</strain>
    </source>
</reference>
<dbReference type="InterPro" id="IPR037069">
    <property type="entry name" value="AcylCoA_DH/ox_N_sf"/>
</dbReference>
<keyword evidence="5" id="KW-1185">Reference proteome</keyword>
<evidence type="ECO:0000259" key="3">
    <source>
        <dbReference type="Pfam" id="PF08028"/>
    </source>
</evidence>
<dbReference type="SUPFAM" id="SSF56645">
    <property type="entry name" value="Acyl-CoA dehydrogenase NM domain-like"/>
    <property type="match status" value="1"/>
</dbReference>
<gene>
    <name evidence="4" type="ORF">ACFPRH_22280</name>
</gene>
<dbReference type="PIRSF" id="PIRSF016578">
    <property type="entry name" value="HsaA"/>
    <property type="match status" value="1"/>
</dbReference>
<dbReference type="Gene3D" id="1.20.140.10">
    <property type="entry name" value="Butyryl-CoA Dehydrogenase, subunit A, domain 3"/>
    <property type="match status" value="1"/>
</dbReference>
<proteinExistence type="predicted"/>
<dbReference type="InterPro" id="IPR013107">
    <property type="entry name" value="Acyl-CoA_DH_C"/>
</dbReference>
<dbReference type="EMBL" id="JBHSKP010000015">
    <property type="protein sequence ID" value="MFC5154471.1"/>
    <property type="molecule type" value="Genomic_DNA"/>
</dbReference>
<dbReference type="InterPro" id="IPR046373">
    <property type="entry name" value="Acyl-CoA_Oxase/DH_mid-dom_sf"/>
</dbReference>
<dbReference type="SUPFAM" id="SSF47203">
    <property type="entry name" value="Acyl-CoA dehydrogenase C-terminal domain-like"/>
    <property type="match status" value="1"/>
</dbReference>
<protein>
    <submittedName>
        <fullName evidence="4">Acyl-CoA dehydrogenase family protein</fullName>
    </submittedName>
</protein>
<dbReference type="InterPro" id="IPR036250">
    <property type="entry name" value="AcylCo_DH-like_C"/>
</dbReference>
<name>A0ABW0AN14_9ACTN</name>
<keyword evidence="1" id="KW-0560">Oxidoreductase</keyword>
<dbReference type="Pfam" id="PF02771">
    <property type="entry name" value="Acyl-CoA_dh_N"/>
    <property type="match status" value="1"/>
</dbReference>
<feature type="domain" description="Acyl-CoA dehydrogenase C-terminal" evidence="3">
    <location>
        <begin position="248"/>
        <end position="373"/>
    </location>
</feature>
<dbReference type="PANTHER" id="PTHR43884:SF25">
    <property type="entry name" value="ACYL-COA DEHYDROGENASE YDBM-RELATED"/>
    <property type="match status" value="1"/>
</dbReference>
<organism evidence="4 5">
    <name type="scientific">Streptomyces amakusaensis</name>
    <dbReference type="NCBI Taxonomy" id="67271"/>
    <lineage>
        <taxon>Bacteria</taxon>
        <taxon>Bacillati</taxon>
        <taxon>Actinomycetota</taxon>
        <taxon>Actinomycetes</taxon>
        <taxon>Kitasatosporales</taxon>
        <taxon>Streptomycetaceae</taxon>
        <taxon>Streptomyces</taxon>
    </lineage>
</organism>
<dbReference type="PANTHER" id="PTHR43884">
    <property type="entry name" value="ACYL-COA DEHYDROGENASE"/>
    <property type="match status" value="1"/>
</dbReference>
<dbReference type="Gene3D" id="2.40.110.10">
    <property type="entry name" value="Butyryl-CoA Dehydrogenase, subunit A, domain 2"/>
    <property type="match status" value="1"/>
</dbReference>
<comment type="caution">
    <text evidence="4">The sequence shown here is derived from an EMBL/GenBank/DDBJ whole genome shotgun (WGS) entry which is preliminary data.</text>
</comment>
<dbReference type="Pfam" id="PF08028">
    <property type="entry name" value="Acyl-CoA_dh_2"/>
    <property type="match status" value="1"/>
</dbReference>
<accession>A0ABW0AN14</accession>
<evidence type="ECO:0000259" key="2">
    <source>
        <dbReference type="Pfam" id="PF02771"/>
    </source>
</evidence>
<sequence>MKLPRGSAVHDTAGIDAAEILSRARAAAGILRGRSEDIDRKRQLPDDVVALLRSTGVFRMAMPAAWGGPELTSAQQTEVIEAIATGDASAAWCAMIGADSGIFSGYLEDSVARELFPDLDTATAGFLNPVGRAERVPGGYRISGDWVFGSGITHCDLLTAGCRVYRDGEPEPDADGDPVQWRVMIARPEDFEIHDSWYTTGLAGSGSRDYSTSDLFVPEEHSFSFSAPRREGLLHAAPDAILRTMPGVPLGLARAALDHVRELAESRTDRTSGTPWARLERVTRTIAECEMDLSAARSYVFASLDEQWKRLAAGQRPTADERIATALARYKAFHSSHAIVSRLFALVGGAAIYSKRSPMDRWLRDVTTMCRHVDAGDQNLTSAGELLLGGSIPQKTLLW</sequence>
<dbReference type="Gene3D" id="1.10.540.10">
    <property type="entry name" value="Acyl-CoA dehydrogenase/oxidase, N-terminal domain"/>
    <property type="match status" value="1"/>
</dbReference>
<dbReference type="InterPro" id="IPR013786">
    <property type="entry name" value="AcylCoA_DH/ox_N"/>
</dbReference>
<dbReference type="Proteomes" id="UP001596160">
    <property type="component" value="Unassembled WGS sequence"/>
</dbReference>